<protein>
    <submittedName>
        <fullName evidence="10">O-antigen polymerase</fullName>
    </submittedName>
</protein>
<organism evidence="10 11">
    <name type="scientific">Natranaerobius thermophilus (strain ATCC BAA-1301 / DSM 18059 / JW/NM-WN-LF)</name>
    <dbReference type="NCBI Taxonomy" id="457570"/>
    <lineage>
        <taxon>Bacteria</taxon>
        <taxon>Bacillati</taxon>
        <taxon>Bacillota</taxon>
        <taxon>Clostridia</taxon>
        <taxon>Natranaerobiales</taxon>
        <taxon>Natranaerobiaceae</taxon>
        <taxon>Natranaerobius</taxon>
    </lineage>
</organism>
<reference evidence="10 11" key="1">
    <citation type="submission" date="2008-04" db="EMBL/GenBank/DDBJ databases">
        <title>Complete sequence of chromosome of Natranaerobius thermophilus JW/NM-WN-LF.</title>
        <authorList>
            <consortium name="US DOE Joint Genome Institute"/>
            <person name="Copeland A."/>
            <person name="Lucas S."/>
            <person name="Lapidus A."/>
            <person name="Glavina del Rio T."/>
            <person name="Dalin E."/>
            <person name="Tice H."/>
            <person name="Bruce D."/>
            <person name="Goodwin L."/>
            <person name="Pitluck S."/>
            <person name="Chertkov O."/>
            <person name="Brettin T."/>
            <person name="Detter J.C."/>
            <person name="Han C."/>
            <person name="Kuske C.R."/>
            <person name="Schmutz J."/>
            <person name="Larimer F."/>
            <person name="Land M."/>
            <person name="Hauser L."/>
            <person name="Kyrpides N."/>
            <person name="Lykidis A."/>
            <person name="Mesbah N.M."/>
            <person name="Wiegel J."/>
        </authorList>
    </citation>
    <scope>NUCLEOTIDE SEQUENCE [LARGE SCALE GENOMIC DNA]</scope>
    <source>
        <strain evidence="11">ATCC BAA-1301 / DSM 18059 / JW/NM-WN-LF</strain>
    </source>
</reference>
<dbReference type="KEGG" id="nth:Nther_2251"/>
<evidence type="ECO:0000256" key="8">
    <source>
        <dbReference type="SAM" id="Phobius"/>
    </source>
</evidence>
<dbReference type="STRING" id="457570.Nther_2251"/>
<dbReference type="PANTHER" id="PTHR37422:SF23">
    <property type="entry name" value="TEICHURONIC ACID BIOSYNTHESIS PROTEIN TUAE"/>
    <property type="match status" value="1"/>
</dbReference>
<dbReference type="InterPro" id="IPR051533">
    <property type="entry name" value="WaaL-like"/>
</dbReference>
<feature type="transmembrane region" description="Helical" evidence="8">
    <location>
        <begin position="29"/>
        <end position="49"/>
    </location>
</feature>
<feature type="domain" description="O-antigen ligase-related" evidence="9">
    <location>
        <begin position="37"/>
        <end position="171"/>
    </location>
</feature>
<dbReference type="Proteomes" id="UP000001683">
    <property type="component" value="Chromosome"/>
</dbReference>
<keyword evidence="5" id="KW-0802">TPR repeat</keyword>
<dbReference type="EMBL" id="CP001034">
    <property type="protein sequence ID" value="ACB85817.1"/>
    <property type="molecule type" value="Genomic_DNA"/>
</dbReference>
<feature type="coiled-coil region" evidence="6">
    <location>
        <begin position="521"/>
        <end position="548"/>
    </location>
</feature>
<evidence type="ECO:0000256" key="6">
    <source>
        <dbReference type="SAM" id="Coils"/>
    </source>
</evidence>
<dbReference type="InterPro" id="IPR011990">
    <property type="entry name" value="TPR-like_helical_dom_sf"/>
</dbReference>
<evidence type="ECO:0000313" key="10">
    <source>
        <dbReference type="EMBL" id="ACB85817.1"/>
    </source>
</evidence>
<dbReference type="InterPro" id="IPR019734">
    <property type="entry name" value="TPR_rpt"/>
</dbReference>
<dbReference type="InParanoid" id="B2A849"/>
<dbReference type="SUPFAM" id="SSF48452">
    <property type="entry name" value="TPR-like"/>
    <property type="match status" value="1"/>
</dbReference>
<evidence type="ECO:0000259" key="9">
    <source>
        <dbReference type="Pfam" id="PF04932"/>
    </source>
</evidence>
<feature type="repeat" description="TPR" evidence="5">
    <location>
        <begin position="354"/>
        <end position="387"/>
    </location>
</feature>
<dbReference type="PROSITE" id="PS50005">
    <property type="entry name" value="TPR"/>
    <property type="match status" value="1"/>
</dbReference>
<dbReference type="GO" id="GO:0016020">
    <property type="term" value="C:membrane"/>
    <property type="evidence" value="ECO:0007669"/>
    <property type="project" value="UniProtKB-SubCell"/>
</dbReference>
<keyword evidence="11" id="KW-1185">Reference proteome</keyword>
<dbReference type="AlphaFoldDB" id="B2A849"/>
<comment type="subcellular location">
    <subcellularLocation>
        <location evidence="1">Membrane</location>
        <topology evidence="1">Multi-pass membrane protein</topology>
    </subcellularLocation>
</comment>
<keyword evidence="4 8" id="KW-0472">Membrane</keyword>
<dbReference type="Gene3D" id="1.25.40.10">
    <property type="entry name" value="Tetratricopeptide repeat domain"/>
    <property type="match status" value="1"/>
</dbReference>
<reference evidence="10 11" key="2">
    <citation type="journal article" date="2011" name="J. Bacteriol.">
        <title>Complete genome sequence of the anaerobic, halophilic alkalithermophile Natranaerobius thermophilus JW/NM-WN-LF.</title>
        <authorList>
            <person name="Zhao B."/>
            <person name="Mesbah N.M."/>
            <person name="Dalin E."/>
            <person name="Goodwin L."/>
            <person name="Nolan M."/>
            <person name="Pitluck S."/>
            <person name="Chertkov O."/>
            <person name="Brettin T.S."/>
            <person name="Han J."/>
            <person name="Larimer F.W."/>
            <person name="Land M.L."/>
            <person name="Hauser L."/>
            <person name="Kyrpides N."/>
            <person name="Wiegel J."/>
        </authorList>
    </citation>
    <scope>NUCLEOTIDE SEQUENCE [LARGE SCALE GENOMIC DNA]</scope>
    <source>
        <strain evidence="11">ATCC BAA-1301 / DSM 18059 / JW/NM-WN-LF</strain>
    </source>
</reference>
<evidence type="ECO:0000256" key="7">
    <source>
        <dbReference type="SAM" id="MobiDB-lite"/>
    </source>
</evidence>
<keyword evidence="6" id="KW-0175">Coiled coil</keyword>
<feature type="compositionally biased region" description="Basic and acidic residues" evidence="7">
    <location>
        <begin position="271"/>
        <end position="280"/>
    </location>
</feature>
<keyword evidence="2 8" id="KW-0812">Transmembrane</keyword>
<dbReference type="InterPro" id="IPR007016">
    <property type="entry name" value="O-antigen_ligase-rel_domated"/>
</dbReference>
<dbReference type="Pfam" id="PF04932">
    <property type="entry name" value="Wzy_C"/>
    <property type="match status" value="1"/>
</dbReference>
<dbReference type="eggNOG" id="COG3307">
    <property type="taxonomic scope" value="Bacteria"/>
</dbReference>
<name>B2A849_NATTJ</name>
<dbReference type="eggNOG" id="COG0457">
    <property type="taxonomic scope" value="Bacteria"/>
</dbReference>
<sequence>MYAAIPAGIVLVSALPVWEAIEENSAAGWHYIGYGVMASFILTFAFSYFFKGVEKIEKKAVKYSMITLLAVIILVGSMYGATNYEKALGYMPETVQDRIDRVDFDETGFTTRVELMETAWDIIEDHPFGVGGGGWDPLYPQYMERDYTSSKVHSHIFQIGVETGIPGMIIFGGIWAGLIYQLLVIRRRGTARELYPAAGVFVAALALGGHSLIDFNLSLGAVSVYLWALFGLVTFYYREVIDSNRSDRSAQSDQMSDQMKLEESSELGQSEEEKGQDQEKGDKRFYKWHQGVRYAVFVVCIGLLVYSSTMFYGYRQGEEALSAMELEFWGTAIPTYEKAVKYDSLNYDYHFSLVQAYEGLYQETSNEDNIRKAVQHADRAIELNPEDAVLNRNYGQFMLRIGDIEGGLEHLKRAYQNQPYNEDKYLVYTEALISVSETYLFQEKYREGQERLQELIEFREEFLEYNSQSRDFDQEVFKAYVLLGHLESDDLEGDEQGKYEKAKELAEEADLSWEGELLPYLALMYHDLDEKEEEYQEIKEKMEDEAKEIYGWLKETLYKLY</sequence>
<feature type="transmembrane region" description="Helical" evidence="8">
    <location>
        <begin position="219"/>
        <end position="237"/>
    </location>
</feature>
<keyword evidence="3 8" id="KW-1133">Transmembrane helix</keyword>
<proteinExistence type="predicted"/>
<dbReference type="HOGENOM" id="CLU_485572_0_0_9"/>
<evidence type="ECO:0000256" key="3">
    <source>
        <dbReference type="ARBA" id="ARBA00022989"/>
    </source>
</evidence>
<evidence type="ECO:0000256" key="1">
    <source>
        <dbReference type="ARBA" id="ARBA00004141"/>
    </source>
</evidence>
<feature type="transmembrane region" description="Helical" evidence="8">
    <location>
        <begin position="294"/>
        <end position="314"/>
    </location>
</feature>
<evidence type="ECO:0000313" key="11">
    <source>
        <dbReference type="Proteomes" id="UP000001683"/>
    </source>
</evidence>
<evidence type="ECO:0000256" key="5">
    <source>
        <dbReference type="PROSITE-ProRule" id="PRU00339"/>
    </source>
</evidence>
<dbReference type="PANTHER" id="PTHR37422">
    <property type="entry name" value="TEICHURONIC ACID BIOSYNTHESIS PROTEIN TUAE"/>
    <property type="match status" value="1"/>
</dbReference>
<feature type="transmembrane region" description="Helical" evidence="8">
    <location>
        <begin position="194"/>
        <end position="213"/>
    </location>
</feature>
<accession>B2A849</accession>
<feature type="transmembrane region" description="Helical" evidence="8">
    <location>
        <begin position="61"/>
        <end position="81"/>
    </location>
</feature>
<evidence type="ECO:0000256" key="4">
    <source>
        <dbReference type="ARBA" id="ARBA00023136"/>
    </source>
</evidence>
<dbReference type="Pfam" id="PF13432">
    <property type="entry name" value="TPR_16"/>
    <property type="match status" value="1"/>
</dbReference>
<dbReference type="FunCoup" id="B2A849">
    <property type="interactions" value="4"/>
</dbReference>
<evidence type="ECO:0000256" key="2">
    <source>
        <dbReference type="ARBA" id="ARBA00022692"/>
    </source>
</evidence>
<feature type="transmembrane region" description="Helical" evidence="8">
    <location>
        <begin position="165"/>
        <end position="185"/>
    </location>
</feature>
<gene>
    <name evidence="10" type="ordered locus">Nther_2251</name>
</gene>
<feature type="region of interest" description="Disordered" evidence="7">
    <location>
        <begin position="248"/>
        <end position="280"/>
    </location>
</feature>